<dbReference type="EMBL" id="JMSE01000899">
    <property type="protein sequence ID" value="KDN66739.1"/>
    <property type="molecule type" value="Genomic_DNA"/>
</dbReference>
<organism evidence="2 3">
    <name type="scientific">Colletotrichum sublineola</name>
    <name type="common">Sorghum anthracnose fungus</name>
    <dbReference type="NCBI Taxonomy" id="1173701"/>
    <lineage>
        <taxon>Eukaryota</taxon>
        <taxon>Fungi</taxon>
        <taxon>Dikarya</taxon>
        <taxon>Ascomycota</taxon>
        <taxon>Pezizomycotina</taxon>
        <taxon>Sordariomycetes</taxon>
        <taxon>Hypocreomycetidae</taxon>
        <taxon>Glomerellales</taxon>
        <taxon>Glomerellaceae</taxon>
        <taxon>Colletotrichum</taxon>
        <taxon>Colletotrichum graminicola species complex</taxon>
    </lineage>
</organism>
<accession>A0A066XGI2</accession>
<sequence>MPVTEARRSIPDPEKKFFKLTDKGIIIATAPSVLLRLGINTIKLKVRKAHVHNKLGKGKAYSNVIYISKNNRASQGCNPEQHPEDNQRQTQVEDQPPPRKVQLA</sequence>
<dbReference type="OrthoDB" id="5245302at2759"/>
<reference evidence="3" key="1">
    <citation type="journal article" date="2014" name="Genome Announc.">
        <title>Draft genome sequence of Colletotrichum sublineola, a destructive pathogen of cultivated sorghum.</title>
        <authorList>
            <person name="Baroncelli R."/>
            <person name="Sanz-Martin J.M."/>
            <person name="Rech G.E."/>
            <person name="Sukno S.A."/>
            <person name="Thon M.R."/>
        </authorList>
    </citation>
    <scope>NUCLEOTIDE SEQUENCE [LARGE SCALE GENOMIC DNA]</scope>
    <source>
        <strain evidence="3">TX430BB</strain>
    </source>
</reference>
<comment type="caution">
    <text evidence="2">The sequence shown here is derived from an EMBL/GenBank/DDBJ whole genome shotgun (WGS) entry which is preliminary data.</text>
</comment>
<evidence type="ECO:0000313" key="3">
    <source>
        <dbReference type="Proteomes" id="UP000027238"/>
    </source>
</evidence>
<evidence type="ECO:0000256" key="1">
    <source>
        <dbReference type="SAM" id="MobiDB-lite"/>
    </source>
</evidence>
<gene>
    <name evidence="2" type="ORF">CSUB01_11612</name>
</gene>
<evidence type="ECO:0000313" key="2">
    <source>
        <dbReference type="EMBL" id="KDN66739.1"/>
    </source>
</evidence>
<dbReference type="HOGENOM" id="CLU_2249982_0_0_1"/>
<protein>
    <submittedName>
        <fullName evidence="2">Uncharacterized protein</fullName>
    </submittedName>
</protein>
<feature type="region of interest" description="Disordered" evidence="1">
    <location>
        <begin position="72"/>
        <end position="104"/>
    </location>
</feature>
<proteinExistence type="predicted"/>
<dbReference type="Proteomes" id="UP000027238">
    <property type="component" value="Unassembled WGS sequence"/>
</dbReference>
<keyword evidence="3" id="KW-1185">Reference proteome</keyword>
<dbReference type="AlphaFoldDB" id="A0A066XGI2"/>
<name>A0A066XGI2_COLSU</name>